<dbReference type="RefSeq" id="WP_257511315.1">
    <property type="nucleotide sequence ID" value="NZ_JANKHG010000015.1"/>
</dbReference>
<dbReference type="Proteomes" id="UP001165267">
    <property type="component" value="Unassembled WGS sequence"/>
</dbReference>
<dbReference type="InterPro" id="IPR003593">
    <property type="entry name" value="AAA+_ATPase"/>
</dbReference>
<protein>
    <submittedName>
        <fullName evidence="9">ABC transporter ATP-binding protein</fullName>
    </submittedName>
</protein>
<keyword evidence="10" id="KW-1185">Reference proteome</keyword>
<dbReference type="InterPro" id="IPR027417">
    <property type="entry name" value="P-loop_NTPase"/>
</dbReference>
<evidence type="ECO:0000256" key="2">
    <source>
        <dbReference type="ARBA" id="ARBA00022448"/>
    </source>
</evidence>
<dbReference type="Pfam" id="PF00005">
    <property type="entry name" value="ABC_tran"/>
    <property type="match status" value="1"/>
</dbReference>
<dbReference type="PROSITE" id="PS50893">
    <property type="entry name" value="ABC_TRANSPORTER_2"/>
    <property type="match status" value="1"/>
</dbReference>
<dbReference type="GO" id="GO:0005524">
    <property type="term" value="F:ATP binding"/>
    <property type="evidence" value="ECO:0007669"/>
    <property type="project" value="UniProtKB-KW"/>
</dbReference>
<dbReference type="SUPFAM" id="SSF52540">
    <property type="entry name" value="P-loop containing nucleoside triphosphate hydrolases"/>
    <property type="match status" value="1"/>
</dbReference>
<proteinExistence type="inferred from homology"/>
<evidence type="ECO:0000259" key="8">
    <source>
        <dbReference type="PROSITE" id="PS50893"/>
    </source>
</evidence>
<dbReference type="PANTHER" id="PTHR43820">
    <property type="entry name" value="HIGH-AFFINITY BRANCHED-CHAIN AMINO ACID TRANSPORT ATP-BINDING PROTEIN LIVF"/>
    <property type="match status" value="1"/>
</dbReference>
<evidence type="ECO:0000256" key="7">
    <source>
        <dbReference type="ARBA" id="ARBA00022970"/>
    </source>
</evidence>
<dbReference type="CDD" id="cd03224">
    <property type="entry name" value="ABC_TM1139_LivF_branched"/>
    <property type="match status" value="1"/>
</dbReference>
<dbReference type="Gene3D" id="3.40.50.300">
    <property type="entry name" value="P-loop containing nucleotide triphosphate hydrolases"/>
    <property type="match status" value="1"/>
</dbReference>
<dbReference type="SMART" id="SM00382">
    <property type="entry name" value="AAA"/>
    <property type="match status" value="1"/>
</dbReference>
<reference evidence="9" key="1">
    <citation type="submission" date="2022-07" db="EMBL/GenBank/DDBJ databases">
        <authorList>
            <person name="Xamxidin M."/>
        </authorList>
    </citation>
    <scope>NUCLEOTIDE SEQUENCE</scope>
    <source>
        <strain evidence="9">YS8-69</strain>
    </source>
</reference>
<gene>
    <name evidence="9" type="ORF">NSP04_05185</name>
</gene>
<evidence type="ECO:0000313" key="10">
    <source>
        <dbReference type="Proteomes" id="UP001165267"/>
    </source>
</evidence>
<dbReference type="InterPro" id="IPR003439">
    <property type="entry name" value="ABC_transporter-like_ATP-bd"/>
</dbReference>
<dbReference type="InterPro" id="IPR052156">
    <property type="entry name" value="BCAA_Transport_ATP-bd_LivF"/>
</dbReference>
<keyword evidence="7" id="KW-0029">Amino-acid transport</keyword>
<evidence type="ECO:0000256" key="6">
    <source>
        <dbReference type="ARBA" id="ARBA00022840"/>
    </source>
</evidence>
<evidence type="ECO:0000256" key="1">
    <source>
        <dbReference type="ARBA" id="ARBA00005417"/>
    </source>
</evidence>
<feature type="domain" description="ABC transporter" evidence="8">
    <location>
        <begin position="2"/>
        <end position="240"/>
    </location>
</feature>
<keyword evidence="6 9" id="KW-0067">ATP-binding</keyword>
<name>A0ABT1XFJ0_9BURK</name>
<evidence type="ECO:0000313" key="9">
    <source>
        <dbReference type="EMBL" id="MCR2746037.1"/>
    </source>
</evidence>
<organism evidence="9 10">
    <name type="scientific">Limnobacter parvus</name>
    <dbReference type="NCBI Taxonomy" id="2939690"/>
    <lineage>
        <taxon>Bacteria</taxon>
        <taxon>Pseudomonadati</taxon>
        <taxon>Pseudomonadota</taxon>
        <taxon>Betaproteobacteria</taxon>
        <taxon>Burkholderiales</taxon>
        <taxon>Burkholderiaceae</taxon>
        <taxon>Limnobacter</taxon>
    </lineage>
</organism>
<comment type="similarity">
    <text evidence="1">Belongs to the ABC transporter superfamily.</text>
</comment>
<keyword evidence="4" id="KW-0997">Cell inner membrane</keyword>
<keyword evidence="4" id="KW-0472">Membrane</keyword>
<keyword evidence="2" id="KW-0813">Transport</keyword>
<dbReference type="PANTHER" id="PTHR43820:SF4">
    <property type="entry name" value="HIGH-AFFINITY BRANCHED-CHAIN AMINO ACID TRANSPORT ATP-BINDING PROTEIN LIVF"/>
    <property type="match status" value="1"/>
</dbReference>
<evidence type="ECO:0000256" key="5">
    <source>
        <dbReference type="ARBA" id="ARBA00022741"/>
    </source>
</evidence>
<keyword evidence="5" id="KW-0547">Nucleotide-binding</keyword>
<evidence type="ECO:0000256" key="3">
    <source>
        <dbReference type="ARBA" id="ARBA00022475"/>
    </source>
</evidence>
<evidence type="ECO:0000256" key="4">
    <source>
        <dbReference type="ARBA" id="ARBA00022519"/>
    </source>
</evidence>
<sequence length="243" mass="26372">MLQIESLSVAYGCIQAVKGIDIQVAQGELVCLIGCNGAGKTSTLKAIAGLLPFKAKQALFKHDVNLLNMPAHQRLRHGMALVPEGRGVFTRMTVLENLELGAYSRHTGKQASKADLANDLAYLLDTFPRLKERLNQTAGTLSGGEQQTLAIARALIGKPDMLLLDEPSMGLAPMMVEKIFEVIQQVHLQGMTILLVEQNAHIALQIANRAYVMDSGLIDYTGLASKLINDPRIRETYLGQAPA</sequence>
<comment type="caution">
    <text evidence="9">The sequence shown here is derived from an EMBL/GenBank/DDBJ whole genome shotgun (WGS) entry which is preliminary data.</text>
</comment>
<keyword evidence="3" id="KW-1003">Cell membrane</keyword>
<accession>A0ABT1XFJ0</accession>
<dbReference type="EMBL" id="JANKHG010000015">
    <property type="protein sequence ID" value="MCR2746037.1"/>
    <property type="molecule type" value="Genomic_DNA"/>
</dbReference>